<evidence type="ECO:0000256" key="2">
    <source>
        <dbReference type="ARBA" id="ARBA00001936"/>
    </source>
</evidence>
<evidence type="ECO:0000256" key="5">
    <source>
        <dbReference type="ARBA" id="ARBA00007131"/>
    </source>
</evidence>
<dbReference type="Pfam" id="PF00456">
    <property type="entry name" value="Transketolase_N"/>
    <property type="match status" value="1"/>
</dbReference>
<protein>
    <recommendedName>
        <fullName evidence="7 14">Transketolase</fullName>
        <ecNumber evidence="7 14">2.2.1.1</ecNumber>
    </recommendedName>
</protein>
<comment type="catalytic activity">
    <reaction evidence="13 20">
        <text>D-sedoheptulose 7-phosphate + D-glyceraldehyde 3-phosphate = aldehydo-D-ribose 5-phosphate + D-xylulose 5-phosphate</text>
        <dbReference type="Rhea" id="RHEA:10508"/>
        <dbReference type="ChEBI" id="CHEBI:57483"/>
        <dbReference type="ChEBI" id="CHEBI:57737"/>
        <dbReference type="ChEBI" id="CHEBI:58273"/>
        <dbReference type="ChEBI" id="CHEBI:59776"/>
        <dbReference type="EC" id="2.2.1.1"/>
    </reaction>
</comment>
<feature type="binding site" evidence="18">
    <location>
        <position position="157"/>
    </location>
    <ligand>
        <name>Mg(2+)</name>
        <dbReference type="ChEBI" id="CHEBI:18420"/>
    </ligand>
</feature>
<feature type="binding site" evidence="16">
    <location>
        <position position="358"/>
    </location>
    <ligand>
        <name>substrate</name>
    </ligand>
</feature>
<keyword evidence="23" id="KW-1185">Reference proteome</keyword>
<dbReference type="InterPro" id="IPR049557">
    <property type="entry name" value="Transketolase_CS"/>
</dbReference>
<evidence type="ECO:0000256" key="12">
    <source>
        <dbReference type="ARBA" id="ARBA00023052"/>
    </source>
</evidence>
<dbReference type="InterPro" id="IPR033247">
    <property type="entry name" value="Transketolase_fam"/>
</dbReference>
<evidence type="ECO:0000259" key="21">
    <source>
        <dbReference type="SMART" id="SM00861"/>
    </source>
</evidence>
<comment type="cofactor">
    <cofactor evidence="1">
        <name>Ca(2+)</name>
        <dbReference type="ChEBI" id="CHEBI:29108"/>
    </cofactor>
</comment>
<evidence type="ECO:0000256" key="3">
    <source>
        <dbReference type="ARBA" id="ARBA00001941"/>
    </source>
</evidence>
<feature type="binding site" evidence="18">
    <location>
        <position position="187"/>
    </location>
    <ligand>
        <name>Mg(2+)</name>
        <dbReference type="ChEBI" id="CHEBI:18420"/>
    </ligand>
</feature>
<comment type="cofactor">
    <cofactor evidence="18">
        <name>Mg(2+)</name>
        <dbReference type="ChEBI" id="CHEBI:18420"/>
    </cofactor>
    <text evidence="18">Binds 1 Mg(2+) ion per subunit. Can also utilize other divalent metal cations, such as Ca(2+), Mn(2+) and Co(2+).</text>
</comment>
<feature type="binding site" evidence="17">
    <location>
        <position position="158"/>
    </location>
    <ligand>
        <name>thiamine diphosphate</name>
        <dbReference type="ChEBI" id="CHEBI:58937"/>
    </ligand>
</feature>
<dbReference type="PROSITE" id="PS00802">
    <property type="entry name" value="TRANSKETOLASE_2"/>
    <property type="match status" value="1"/>
</dbReference>
<feature type="binding site" evidence="16">
    <location>
        <position position="521"/>
    </location>
    <ligand>
        <name>substrate</name>
    </ligand>
</feature>
<evidence type="ECO:0000256" key="11">
    <source>
        <dbReference type="ARBA" id="ARBA00022842"/>
    </source>
</evidence>
<reference evidence="22 23" key="1">
    <citation type="submission" date="2020-01" db="EMBL/GenBank/DDBJ databases">
        <title>Anaeroalcalibacter tamaniensis gen. nov., sp. nov., moderately halophilic strictly anaerobic fermenter bacterium from mud volcano of Taman peninsula.</title>
        <authorList>
            <person name="Frolova A."/>
            <person name="Merkel A.Y."/>
            <person name="Slobodkin A.I."/>
        </authorList>
    </citation>
    <scope>NUCLEOTIDE SEQUENCE [LARGE SCALE GENOMIC DNA]</scope>
    <source>
        <strain evidence="22 23">F-3ap</strain>
    </source>
</reference>
<dbReference type="InterPro" id="IPR020826">
    <property type="entry name" value="Transketolase_BS"/>
</dbReference>
<dbReference type="FunFam" id="3.40.50.970:FF:000004">
    <property type="entry name" value="Transketolase"/>
    <property type="match status" value="1"/>
</dbReference>
<keyword evidence="12 17" id="KW-0786">Thiamine pyrophosphate</keyword>
<organism evidence="22 23">
    <name type="scientific">Anaerotalea alkaliphila</name>
    <dbReference type="NCBI Taxonomy" id="2662126"/>
    <lineage>
        <taxon>Bacteria</taxon>
        <taxon>Bacillati</taxon>
        <taxon>Bacillota</taxon>
        <taxon>Clostridia</taxon>
        <taxon>Eubacteriales</taxon>
        <taxon>Anaerotalea</taxon>
    </lineage>
</organism>
<name>A0A7X5HWT4_9FIRM</name>
<dbReference type="InterPro" id="IPR005475">
    <property type="entry name" value="Transketolase-like_Pyr-bd"/>
</dbReference>
<feature type="binding site" evidence="16">
    <location>
        <position position="462"/>
    </location>
    <ligand>
        <name>substrate</name>
    </ligand>
</feature>
<feature type="binding site" evidence="16">
    <location>
        <position position="474"/>
    </location>
    <ligand>
        <name>substrate</name>
    </ligand>
</feature>
<dbReference type="CDD" id="cd07033">
    <property type="entry name" value="TPP_PYR_DXS_TK_like"/>
    <property type="match status" value="1"/>
</dbReference>
<evidence type="ECO:0000256" key="19">
    <source>
        <dbReference type="PIRSR" id="PIRSR605478-5"/>
    </source>
</evidence>
<comment type="cofactor">
    <cofactor evidence="17">
        <name>thiamine diphosphate</name>
        <dbReference type="ChEBI" id="CHEBI:58937"/>
    </cofactor>
    <text evidence="17">Binds 1 thiamine pyrophosphate per subunit. During the reaction, the substrate forms a covalent intermediate with the cofactor.</text>
</comment>
<comment type="caution">
    <text evidence="22">The sequence shown here is derived from an EMBL/GenBank/DDBJ whole genome shotgun (WGS) entry which is preliminary data.</text>
</comment>
<dbReference type="EMBL" id="JAAEEH010000026">
    <property type="protein sequence ID" value="NDL68048.1"/>
    <property type="molecule type" value="Genomic_DNA"/>
</dbReference>
<dbReference type="InterPro" id="IPR055152">
    <property type="entry name" value="Transketolase-like_C_2"/>
</dbReference>
<feature type="binding site" evidence="17">
    <location>
        <begin position="116"/>
        <end position="118"/>
    </location>
    <ligand>
        <name>thiamine diphosphate</name>
        <dbReference type="ChEBI" id="CHEBI:58937"/>
    </ligand>
</feature>
<accession>A0A7X5HWT4</accession>
<dbReference type="SMART" id="SM00861">
    <property type="entry name" value="Transket_pyr"/>
    <property type="match status" value="1"/>
</dbReference>
<dbReference type="InterPro" id="IPR005474">
    <property type="entry name" value="Transketolase_N"/>
</dbReference>
<feature type="binding site" evidence="18">
    <location>
        <position position="189"/>
    </location>
    <ligand>
        <name>Mg(2+)</name>
        <dbReference type="ChEBI" id="CHEBI:18420"/>
    </ligand>
</feature>
<dbReference type="GO" id="GO:0046872">
    <property type="term" value="F:metal ion binding"/>
    <property type="evidence" value="ECO:0007669"/>
    <property type="project" value="UniProtKB-KW"/>
</dbReference>
<dbReference type="NCBIfam" id="TIGR00232">
    <property type="entry name" value="tktlase_bact"/>
    <property type="match status" value="1"/>
</dbReference>
<feature type="binding site" evidence="16">
    <location>
        <position position="28"/>
    </location>
    <ligand>
        <name>substrate</name>
    </ligand>
</feature>
<keyword evidence="10 20" id="KW-0106">Calcium</keyword>
<evidence type="ECO:0000313" key="23">
    <source>
        <dbReference type="Proteomes" id="UP000461585"/>
    </source>
</evidence>
<feature type="domain" description="Transketolase-like pyrimidine-binding" evidence="21">
    <location>
        <begin position="355"/>
        <end position="526"/>
    </location>
</feature>
<dbReference type="PANTHER" id="PTHR43522">
    <property type="entry name" value="TRANSKETOLASE"/>
    <property type="match status" value="1"/>
</dbReference>
<dbReference type="Gene3D" id="3.40.50.920">
    <property type="match status" value="1"/>
</dbReference>
<evidence type="ECO:0000256" key="13">
    <source>
        <dbReference type="ARBA" id="ARBA00049473"/>
    </source>
</evidence>
<dbReference type="SUPFAM" id="SSF52922">
    <property type="entry name" value="TK C-terminal domain-like"/>
    <property type="match status" value="1"/>
</dbReference>
<dbReference type="Pfam" id="PF22613">
    <property type="entry name" value="Transketolase_C_1"/>
    <property type="match status" value="1"/>
</dbReference>
<sequence>MNLEIEKKSVNAIRILAADAVQKANSGHPGLPLGSAAMAYELWGHHMKHNPVDSKWENRDRFVLSAGHGSTLLYSLLHLFGYGLSLKDLSVFRQLDSRTPGHPEFGHTAGVEATTGPLGAGIGMAVGMAMAEAHLAAVFNKPEYPVVDHYTYVLGGDGCMMEGVSYEALSLAGTLGLGKLIVLYDSNRITIEGGTERAFTENVQRRMEAFGFQILTVEDGNDTLEIGRAIKAAKADQAHPSFITVKTQIGCGCPAKEGKASAHGEPLGADNVIALKRNLGWESMEPFHVPEEVYGHYRKLADAGINAQDAWEEMFGRYVDAYPQMKGLWDGYHNVHAAEKLYDSPGFWAYEDIPQATRNLSGILINRLKDQVPGLIGGAADLAPSTKTHMKDAGDFSRDDYAGRNLHFGVREMAMAAIGNGLALHGGLRPFVSTFFVFSDYTKPMARLSALMRLPVTYVFTHDSIGVGEDGPTHEPIEQLAMLRSIPGMHVFRPADATETAAAWFHAATSSSAPTALVLTRQNLPQLSGSSKEALKGAYVLEGSSKEEPDAILIASGSEVFLAVEAKKVLAEEGIDVCVVSMPSMDVFEQQSQEYKDSVLPMGIRKRVAIEALSDFGWGKYVGLDGATVTMNGFGASAPAEHLFERFGFTVENVVQTVKTVLQGSPQGAGGDGRERRRCAFPEMAATTAPVGMLVT</sequence>
<dbReference type="FunFam" id="3.40.50.970:FF:000045">
    <property type="entry name" value="Transketolase"/>
    <property type="match status" value="1"/>
</dbReference>
<dbReference type="SUPFAM" id="SSF52518">
    <property type="entry name" value="Thiamin diphosphate-binding fold (THDP-binding)"/>
    <property type="match status" value="2"/>
</dbReference>
<evidence type="ECO:0000256" key="4">
    <source>
        <dbReference type="ARBA" id="ARBA00002931"/>
    </source>
</evidence>
<keyword evidence="11 18" id="KW-0460">Magnesium</keyword>
<feature type="site" description="Important for catalytic activity" evidence="19">
    <location>
        <position position="263"/>
    </location>
</feature>
<evidence type="ECO:0000256" key="7">
    <source>
        <dbReference type="ARBA" id="ARBA00013152"/>
    </source>
</evidence>
<evidence type="ECO:0000256" key="10">
    <source>
        <dbReference type="ARBA" id="ARBA00022837"/>
    </source>
</evidence>
<feature type="binding site" evidence="17">
    <location>
        <position position="187"/>
    </location>
    <ligand>
        <name>thiamine diphosphate</name>
        <dbReference type="ChEBI" id="CHEBI:58937"/>
    </ligand>
</feature>
<evidence type="ECO:0000256" key="17">
    <source>
        <dbReference type="PIRSR" id="PIRSR605478-3"/>
    </source>
</evidence>
<comment type="cofactor">
    <cofactor evidence="20">
        <name>Mg(2+)</name>
        <dbReference type="ChEBI" id="CHEBI:18420"/>
    </cofactor>
    <cofactor evidence="20">
        <name>Ca(2+)</name>
        <dbReference type="ChEBI" id="CHEBI:29108"/>
    </cofactor>
    <cofactor evidence="20">
        <name>Mn(2+)</name>
        <dbReference type="ChEBI" id="CHEBI:29035"/>
    </cofactor>
    <cofactor evidence="20">
        <name>Co(2+)</name>
        <dbReference type="ChEBI" id="CHEBI:48828"/>
    </cofactor>
    <text evidence="20">Binds 1 Mg(2+) ion per subunit. Can also utilize other divalent metal cations, such as Ca(2+), Mn(2+) and Co(2+).</text>
</comment>
<evidence type="ECO:0000256" key="16">
    <source>
        <dbReference type="PIRSR" id="PIRSR605478-2"/>
    </source>
</evidence>
<comment type="function">
    <text evidence="4 20">Catalyzes the transfer of a two-carbon ketol group from a ketose donor to an aldose acceptor, via a covalent intermediate with the cofactor thiamine pyrophosphate.</text>
</comment>
<evidence type="ECO:0000256" key="8">
    <source>
        <dbReference type="ARBA" id="ARBA00022679"/>
    </source>
</evidence>
<evidence type="ECO:0000256" key="9">
    <source>
        <dbReference type="ARBA" id="ARBA00022723"/>
    </source>
</evidence>
<dbReference type="PROSITE" id="PS00801">
    <property type="entry name" value="TRANSKETOLASE_1"/>
    <property type="match status" value="1"/>
</dbReference>
<feature type="binding site" evidence="16">
    <location>
        <position position="263"/>
    </location>
    <ligand>
        <name>substrate</name>
    </ligand>
</feature>
<dbReference type="AlphaFoldDB" id="A0A7X5HWT4"/>
<feature type="binding site" evidence="16">
    <location>
        <position position="470"/>
    </location>
    <ligand>
        <name>substrate</name>
    </ligand>
</feature>
<dbReference type="Proteomes" id="UP000461585">
    <property type="component" value="Unassembled WGS sequence"/>
</dbReference>
<feature type="active site" description="Proton donor" evidence="15">
    <location>
        <position position="412"/>
    </location>
</feature>
<evidence type="ECO:0000313" key="22">
    <source>
        <dbReference type="EMBL" id="NDL68048.1"/>
    </source>
</evidence>
<comment type="cofactor">
    <cofactor evidence="2">
        <name>Mn(2+)</name>
        <dbReference type="ChEBI" id="CHEBI:29035"/>
    </cofactor>
</comment>
<dbReference type="CDD" id="cd02012">
    <property type="entry name" value="TPP_TK"/>
    <property type="match status" value="1"/>
</dbReference>
<dbReference type="InterPro" id="IPR005478">
    <property type="entry name" value="Transketolase_bac-like"/>
</dbReference>
<evidence type="ECO:0000256" key="1">
    <source>
        <dbReference type="ARBA" id="ARBA00001913"/>
    </source>
</evidence>
<comment type="similarity">
    <text evidence="5 20">Belongs to the transketolase family.</text>
</comment>
<dbReference type="FunFam" id="3.40.50.920:FF:000003">
    <property type="entry name" value="Transketolase"/>
    <property type="match status" value="1"/>
</dbReference>
<dbReference type="GO" id="GO:0005829">
    <property type="term" value="C:cytosol"/>
    <property type="evidence" value="ECO:0007669"/>
    <property type="project" value="TreeGrafter"/>
</dbReference>
<keyword evidence="8 20" id="KW-0808">Transferase</keyword>
<dbReference type="Pfam" id="PF02779">
    <property type="entry name" value="Transket_pyr"/>
    <property type="match status" value="1"/>
</dbReference>
<evidence type="ECO:0000256" key="6">
    <source>
        <dbReference type="ARBA" id="ARBA00011738"/>
    </source>
</evidence>
<evidence type="ECO:0000256" key="20">
    <source>
        <dbReference type="RuleBase" id="RU004996"/>
    </source>
</evidence>
<feature type="binding site" evidence="17">
    <location>
        <position position="68"/>
    </location>
    <ligand>
        <name>thiamine diphosphate</name>
        <dbReference type="ChEBI" id="CHEBI:58937"/>
    </ligand>
</feature>
<feature type="binding site" evidence="17">
    <location>
        <position position="263"/>
    </location>
    <ligand>
        <name>thiamine diphosphate</name>
        <dbReference type="ChEBI" id="CHEBI:58937"/>
    </ligand>
</feature>
<dbReference type="EC" id="2.2.1.1" evidence="7 14"/>
<comment type="cofactor">
    <cofactor evidence="3">
        <name>Co(2+)</name>
        <dbReference type="ChEBI" id="CHEBI:48828"/>
    </cofactor>
</comment>
<dbReference type="InterPro" id="IPR009014">
    <property type="entry name" value="Transketo_C/PFOR_II"/>
</dbReference>
<keyword evidence="9 18" id="KW-0479">Metal-binding</keyword>
<gene>
    <name evidence="22" type="primary">tkt</name>
    <name evidence="22" type="ORF">GXN74_09880</name>
</gene>
<dbReference type="Gene3D" id="3.40.50.970">
    <property type="match status" value="2"/>
</dbReference>
<feature type="site" description="Important for catalytic activity" evidence="19">
    <location>
        <position position="28"/>
    </location>
</feature>
<dbReference type="PANTHER" id="PTHR43522:SF2">
    <property type="entry name" value="TRANSKETOLASE 1-RELATED"/>
    <property type="match status" value="1"/>
</dbReference>
<feature type="binding site" evidence="16">
    <location>
        <position position="385"/>
    </location>
    <ligand>
        <name>substrate</name>
    </ligand>
</feature>
<proteinExistence type="inferred from homology"/>
<comment type="subunit">
    <text evidence="6 20">Homodimer.</text>
</comment>
<evidence type="ECO:0000256" key="14">
    <source>
        <dbReference type="NCBIfam" id="TIGR00232"/>
    </source>
</evidence>
<feature type="binding site" evidence="17">
    <location>
        <position position="438"/>
    </location>
    <ligand>
        <name>thiamine diphosphate</name>
        <dbReference type="ChEBI" id="CHEBI:58937"/>
    </ligand>
</feature>
<dbReference type="GO" id="GO:0004802">
    <property type="term" value="F:transketolase activity"/>
    <property type="evidence" value="ECO:0007669"/>
    <property type="project" value="UniProtKB-UniRule"/>
</dbReference>
<evidence type="ECO:0000256" key="15">
    <source>
        <dbReference type="PIRSR" id="PIRSR605478-1"/>
    </source>
</evidence>
<dbReference type="InterPro" id="IPR029061">
    <property type="entry name" value="THDP-binding"/>
</dbReference>
<dbReference type="GO" id="GO:0006098">
    <property type="term" value="P:pentose-phosphate shunt"/>
    <property type="evidence" value="ECO:0007669"/>
    <property type="project" value="TreeGrafter"/>
</dbReference>
<evidence type="ECO:0000256" key="18">
    <source>
        <dbReference type="PIRSR" id="PIRSR605478-4"/>
    </source>
</evidence>